<accession>D0LNZ1</accession>
<feature type="region of interest" description="Disordered" evidence="3">
    <location>
        <begin position="411"/>
        <end position="454"/>
    </location>
</feature>
<dbReference type="PANTHER" id="PTHR30469">
    <property type="entry name" value="MULTIDRUG RESISTANCE PROTEIN MDTA"/>
    <property type="match status" value="1"/>
</dbReference>
<dbReference type="eggNOG" id="COG0845">
    <property type="taxonomic scope" value="Bacteria"/>
</dbReference>
<keyword evidence="4" id="KW-1133">Transmembrane helix</keyword>
<dbReference type="InterPro" id="IPR006143">
    <property type="entry name" value="RND_pump_MFP"/>
</dbReference>
<dbReference type="STRING" id="502025.Hoch_6347"/>
<sequence>MQEPVSEQLTTGQRVGRIIAVVIVLLMTVGAITVLVKTQKEPEKTPREERGELVEVVSVETESQPVTVVAEGVVTAARQVVMIPEVSARVQWVNPKLIPGGRVAKGDILVRLDAREYRLRADQLLSQVDNAKLNLELERSRKEIAAREWELLGGGEVDQEQSLALRGPQMRSAEVAVSSARSSLEQAQLAVQRAVLRAPFNALVINETAELGQLAGPQSQLATLVGTDAFWVQVSLPVERLRWLQIPGVRGATEGSKVRITQNAGGALTVREGEVIRLLGELDPRGRMARVLVEIKDPLQLEADASAGASADLPLLIGSYVNVEIFGPQAEDVVELPRLALRDDDHVYVMNDDSTLHIKDVDVIWRRPESVLIRTGGESGLSHGDRVITSPIAAVVEGMKLRLLDDAMSADADDDADASGDNDKNTAGGDGDGAAAATDDSDSAQGPAVAEPSR</sequence>
<dbReference type="GO" id="GO:1990281">
    <property type="term" value="C:efflux pump complex"/>
    <property type="evidence" value="ECO:0007669"/>
    <property type="project" value="TreeGrafter"/>
</dbReference>
<dbReference type="GO" id="GO:0015562">
    <property type="term" value="F:efflux transmembrane transporter activity"/>
    <property type="evidence" value="ECO:0007669"/>
    <property type="project" value="TreeGrafter"/>
</dbReference>
<feature type="compositionally biased region" description="Low complexity" evidence="3">
    <location>
        <begin position="433"/>
        <end position="446"/>
    </location>
</feature>
<keyword evidence="4" id="KW-0812">Transmembrane</keyword>
<comment type="similarity">
    <text evidence="1">Belongs to the membrane fusion protein (MFP) (TC 8.A.1) family.</text>
</comment>
<keyword evidence="4" id="KW-0472">Membrane</keyword>
<dbReference type="OrthoDB" id="9806939at2"/>
<proteinExistence type="inferred from homology"/>
<gene>
    <name evidence="5" type="ordered locus">Hoch_6347</name>
</gene>
<organism evidence="5 6">
    <name type="scientific">Haliangium ochraceum (strain DSM 14365 / JCM 11303 / SMP-2)</name>
    <dbReference type="NCBI Taxonomy" id="502025"/>
    <lineage>
        <taxon>Bacteria</taxon>
        <taxon>Pseudomonadati</taxon>
        <taxon>Myxococcota</taxon>
        <taxon>Polyangia</taxon>
        <taxon>Haliangiales</taxon>
        <taxon>Kofleriaceae</taxon>
        <taxon>Haliangium</taxon>
    </lineage>
</organism>
<dbReference type="SUPFAM" id="SSF111369">
    <property type="entry name" value="HlyD-like secretion proteins"/>
    <property type="match status" value="1"/>
</dbReference>
<evidence type="ECO:0000256" key="1">
    <source>
        <dbReference type="ARBA" id="ARBA00009477"/>
    </source>
</evidence>
<reference evidence="5 6" key="1">
    <citation type="journal article" date="2010" name="Stand. Genomic Sci.">
        <title>Complete genome sequence of Haliangium ochraceum type strain (SMP-2).</title>
        <authorList>
            <consortium name="US DOE Joint Genome Institute (JGI-PGF)"/>
            <person name="Ivanova N."/>
            <person name="Daum C."/>
            <person name="Lang E."/>
            <person name="Abt B."/>
            <person name="Kopitz M."/>
            <person name="Saunders E."/>
            <person name="Lapidus A."/>
            <person name="Lucas S."/>
            <person name="Glavina Del Rio T."/>
            <person name="Nolan M."/>
            <person name="Tice H."/>
            <person name="Copeland A."/>
            <person name="Cheng J.F."/>
            <person name="Chen F."/>
            <person name="Bruce D."/>
            <person name="Goodwin L."/>
            <person name="Pitluck S."/>
            <person name="Mavromatis K."/>
            <person name="Pati A."/>
            <person name="Mikhailova N."/>
            <person name="Chen A."/>
            <person name="Palaniappan K."/>
            <person name="Land M."/>
            <person name="Hauser L."/>
            <person name="Chang Y.J."/>
            <person name="Jeffries C.D."/>
            <person name="Detter J.C."/>
            <person name="Brettin T."/>
            <person name="Rohde M."/>
            <person name="Goker M."/>
            <person name="Bristow J."/>
            <person name="Markowitz V."/>
            <person name="Eisen J.A."/>
            <person name="Hugenholtz P."/>
            <person name="Kyrpides N.C."/>
            <person name="Klenk H.P."/>
        </authorList>
    </citation>
    <scope>NUCLEOTIDE SEQUENCE [LARGE SCALE GENOMIC DNA]</scope>
    <source>
        <strain evidence="6">DSM 14365 / CIP 107738 / JCM 11303 / AJ 13395 / SMP-2</strain>
    </source>
</reference>
<dbReference type="Proteomes" id="UP000001880">
    <property type="component" value="Chromosome"/>
</dbReference>
<evidence type="ECO:0000313" key="6">
    <source>
        <dbReference type="Proteomes" id="UP000001880"/>
    </source>
</evidence>
<feature type="coiled-coil region" evidence="2">
    <location>
        <begin position="114"/>
        <end position="148"/>
    </location>
</feature>
<dbReference type="RefSeq" id="WP_012831409.1">
    <property type="nucleotide sequence ID" value="NC_013440.1"/>
</dbReference>
<dbReference type="NCBIfam" id="TIGR01730">
    <property type="entry name" value="RND_mfp"/>
    <property type="match status" value="1"/>
</dbReference>
<dbReference type="AlphaFoldDB" id="D0LNZ1"/>
<dbReference type="HOGENOM" id="CLU_018816_18_2_7"/>
<keyword evidence="2" id="KW-0175">Coiled coil</keyword>
<dbReference type="EMBL" id="CP001804">
    <property type="protein sequence ID" value="ACY18817.1"/>
    <property type="molecule type" value="Genomic_DNA"/>
</dbReference>
<evidence type="ECO:0000256" key="4">
    <source>
        <dbReference type="SAM" id="Phobius"/>
    </source>
</evidence>
<dbReference type="Gene3D" id="1.10.287.470">
    <property type="entry name" value="Helix hairpin bin"/>
    <property type="match status" value="1"/>
</dbReference>
<evidence type="ECO:0000313" key="5">
    <source>
        <dbReference type="EMBL" id="ACY18817.1"/>
    </source>
</evidence>
<evidence type="ECO:0000256" key="3">
    <source>
        <dbReference type="SAM" id="MobiDB-lite"/>
    </source>
</evidence>
<feature type="compositionally biased region" description="Acidic residues" evidence="3">
    <location>
        <begin position="411"/>
        <end position="420"/>
    </location>
</feature>
<evidence type="ECO:0000256" key="2">
    <source>
        <dbReference type="SAM" id="Coils"/>
    </source>
</evidence>
<dbReference type="Gene3D" id="2.40.30.170">
    <property type="match status" value="1"/>
</dbReference>
<protein>
    <submittedName>
        <fullName evidence="5">Efflux transporter, RND family, MFP subunit</fullName>
    </submittedName>
</protein>
<dbReference type="Gene3D" id="2.40.420.20">
    <property type="match status" value="1"/>
</dbReference>
<dbReference type="PANTHER" id="PTHR30469:SF12">
    <property type="entry name" value="MULTIDRUG RESISTANCE PROTEIN MDTA"/>
    <property type="match status" value="1"/>
</dbReference>
<dbReference type="Gene3D" id="2.40.50.100">
    <property type="match status" value="1"/>
</dbReference>
<dbReference type="KEGG" id="hoh:Hoch_6347"/>
<feature type="transmembrane region" description="Helical" evidence="4">
    <location>
        <begin position="15"/>
        <end position="36"/>
    </location>
</feature>
<keyword evidence="6" id="KW-1185">Reference proteome</keyword>
<name>D0LNZ1_HALO1</name>